<evidence type="ECO:0000256" key="2">
    <source>
        <dbReference type="SAM" id="Phobius"/>
    </source>
</evidence>
<keyword evidence="2" id="KW-0812">Transmembrane</keyword>
<proteinExistence type="predicted"/>
<sequence>MSSTTTPNSAAVTAASPAGASSLASSPAAGAPPAAATSPLTLPAGAAPPAGATPPSAATSPLTLSAGAAATSHLAPLAGAVSSNPNPTLTGLNLLRRNCVSYLRPIGIRMALGMYQFLSEYPLASAIVVALFLHHFLGSPSSFQVLLLAFSIFLVTLMRALLYLTLHLIFHHGL</sequence>
<reference evidence="3 4" key="1">
    <citation type="journal article" date="2018" name="Nat. Genet.">
        <title>The Rosa genome provides new insights in the design of modern roses.</title>
        <authorList>
            <person name="Bendahmane M."/>
        </authorList>
    </citation>
    <scope>NUCLEOTIDE SEQUENCE [LARGE SCALE GENOMIC DNA]</scope>
    <source>
        <strain evidence="4">cv. Old Blush</strain>
    </source>
</reference>
<feature type="region of interest" description="Disordered" evidence="1">
    <location>
        <begin position="1"/>
        <end position="58"/>
    </location>
</feature>
<feature type="transmembrane region" description="Helical" evidence="2">
    <location>
        <begin position="143"/>
        <end position="170"/>
    </location>
</feature>
<keyword evidence="2" id="KW-1133">Transmembrane helix</keyword>
<evidence type="ECO:0000313" key="4">
    <source>
        <dbReference type="Proteomes" id="UP000238479"/>
    </source>
</evidence>
<protein>
    <submittedName>
        <fullName evidence="3">Uncharacterized protein</fullName>
    </submittedName>
</protein>
<evidence type="ECO:0000313" key="3">
    <source>
        <dbReference type="EMBL" id="PRQ39970.1"/>
    </source>
</evidence>
<name>A0A2P6R0K5_ROSCH</name>
<evidence type="ECO:0000256" key="1">
    <source>
        <dbReference type="SAM" id="MobiDB-lite"/>
    </source>
</evidence>
<dbReference type="Gramene" id="PRQ39970">
    <property type="protein sequence ID" value="PRQ39970"/>
    <property type="gene ID" value="RchiOBHm_Chr4g0430991"/>
</dbReference>
<accession>A0A2P6R0K5</accession>
<keyword evidence="4" id="KW-1185">Reference proteome</keyword>
<organism evidence="3 4">
    <name type="scientific">Rosa chinensis</name>
    <name type="common">China rose</name>
    <dbReference type="NCBI Taxonomy" id="74649"/>
    <lineage>
        <taxon>Eukaryota</taxon>
        <taxon>Viridiplantae</taxon>
        <taxon>Streptophyta</taxon>
        <taxon>Embryophyta</taxon>
        <taxon>Tracheophyta</taxon>
        <taxon>Spermatophyta</taxon>
        <taxon>Magnoliopsida</taxon>
        <taxon>eudicotyledons</taxon>
        <taxon>Gunneridae</taxon>
        <taxon>Pentapetalae</taxon>
        <taxon>rosids</taxon>
        <taxon>fabids</taxon>
        <taxon>Rosales</taxon>
        <taxon>Rosaceae</taxon>
        <taxon>Rosoideae</taxon>
        <taxon>Rosoideae incertae sedis</taxon>
        <taxon>Rosa</taxon>
    </lineage>
</organism>
<feature type="transmembrane region" description="Helical" evidence="2">
    <location>
        <begin position="118"/>
        <end position="137"/>
    </location>
</feature>
<dbReference type="EMBL" id="PDCK01000042">
    <property type="protein sequence ID" value="PRQ39970.1"/>
    <property type="molecule type" value="Genomic_DNA"/>
</dbReference>
<dbReference type="AlphaFoldDB" id="A0A2P6R0K5"/>
<keyword evidence="2" id="KW-0472">Membrane</keyword>
<comment type="caution">
    <text evidence="3">The sequence shown here is derived from an EMBL/GenBank/DDBJ whole genome shotgun (WGS) entry which is preliminary data.</text>
</comment>
<gene>
    <name evidence="3" type="ORF">RchiOBHm_Chr4g0430991</name>
</gene>
<dbReference type="Proteomes" id="UP000238479">
    <property type="component" value="Chromosome 4"/>
</dbReference>